<sequence length="394" mass="44414">MALVSSQSCISAQSVFQSDDEDTGTGGREGNANYVRDVFAQQSQKSTRSILATPGPTWVPAFREASRVVNWSSAAPLNTGWKKNSVLSFALPRCRTPATLLSFALPKIELPEVQQDAESTEYPGKDMATENPQIWGDLDQMHSYHVAKRRVHALEEQVKSALKEVAVARTETNSKRTEMEFVTAAKQKELQDVLSEMDLVAEHREFLELTLEDVNERKEMQDYLLELEMQKDDEDTTLGDVNVEIDEVEREMAALRAGLKDLESELSHWKMIVDEQQKVTTNPLIQQISRLMDDPETQWHLGWEVLQPLLKEVCCMLSRSLGWGNSVYVMHLGSVQPFPDSSQQLADLREQFYPPQDTSALVTPYMPVLPSPGHLRPGNALYASFALPRTPPPW</sequence>
<comment type="caution">
    <text evidence="2">The sequence shown here is derived from an EMBL/GenBank/DDBJ whole genome shotgun (WGS) entry which is preliminary data.</text>
</comment>
<gene>
    <name evidence="2" type="ORF">CYMTET_4484</name>
</gene>
<organism evidence="2 3">
    <name type="scientific">Cymbomonas tetramitiformis</name>
    <dbReference type="NCBI Taxonomy" id="36881"/>
    <lineage>
        <taxon>Eukaryota</taxon>
        <taxon>Viridiplantae</taxon>
        <taxon>Chlorophyta</taxon>
        <taxon>Pyramimonadophyceae</taxon>
        <taxon>Pyramimonadales</taxon>
        <taxon>Pyramimonadaceae</taxon>
        <taxon>Cymbomonas</taxon>
    </lineage>
</organism>
<dbReference type="Proteomes" id="UP001190700">
    <property type="component" value="Unassembled WGS sequence"/>
</dbReference>
<evidence type="ECO:0000313" key="2">
    <source>
        <dbReference type="EMBL" id="KAK3288028.1"/>
    </source>
</evidence>
<reference evidence="2 3" key="1">
    <citation type="journal article" date="2015" name="Genome Biol. Evol.">
        <title>Comparative Genomics of a Bacterivorous Green Alga Reveals Evolutionary Causalities and Consequences of Phago-Mixotrophic Mode of Nutrition.</title>
        <authorList>
            <person name="Burns J.A."/>
            <person name="Paasch A."/>
            <person name="Narechania A."/>
            <person name="Kim E."/>
        </authorList>
    </citation>
    <scope>NUCLEOTIDE SEQUENCE [LARGE SCALE GENOMIC DNA]</scope>
    <source>
        <strain evidence="2 3">PLY_AMNH</strain>
    </source>
</reference>
<keyword evidence="1" id="KW-0175">Coiled coil</keyword>
<feature type="coiled-coil region" evidence="1">
    <location>
        <begin position="238"/>
        <end position="265"/>
    </location>
</feature>
<feature type="coiled-coil region" evidence="1">
    <location>
        <begin position="144"/>
        <end position="171"/>
    </location>
</feature>
<keyword evidence="3" id="KW-1185">Reference proteome</keyword>
<proteinExistence type="predicted"/>
<protein>
    <submittedName>
        <fullName evidence="2">Uncharacterized protein</fullName>
    </submittedName>
</protein>
<evidence type="ECO:0000256" key="1">
    <source>
        <dbReference type="SAM" id="Coils"/>
    </source>
</evidence>
<dbReference type="EMBL" id="LGRX02000632">
    <property type="protein sequence ID" value="KAK3288028.1"/>
    <property type="molecule type" value="Genomic_DNA"/>
</dbReference>
<evidence type="ECO:0000313" key="3">
    <source>
        <dbReference type="Proteomes" id="UP001190700"/>
    </source>
</evidence>
<accession>A0AAE0H1C9</accession>
<name>A0AAE0H1C9_9CHLO</name>
<dbReference type="AlphaFoldDB" id="A0AAE0H1C9"/>